<comment type="caution">
    <text evidence="8">The sequence shown here is derived from an EMBL/GenBank/DDBJ whole genome shotgun (WGS) entry which is preliminary data.</text>
</comment>
<feature type="transmembrane region" description="Helical" evidence="6">
    <location>
        <begin position="401"/>
        <end position="419"/>
    </location>
</feature>
<keyword evidence="9" id="KW-1185">Reference proteome</keyword>
<feature type="compositionally biased region" description="Basic and acidic residues" evidence="5">
    <location>
        <begin position="170"/>
        <end position="184"/>
    </location>
</feature>
<feature type="transmembrane region" description="Helical" evidence="6">
    <location>
        <begin position="581"/>
        <end position="597"/>
    </location>
</feature>
<evidence type="ECO:0000256" key="3">
    <source>
        <dbReference type="ARBA" id="ARBA00022989"/>
    </source>
</evidence>
<name>A0A176W8Y9_MARPO</name>
<dbReference type="EMBL" id="LVLJ01001517">
    <property type="protein sequence ID" value="OAE29123.1"/>
    <property type="molecule type" value="Genomic_DNA"/>
</dbReference>
<feature type="compositionally biased region" description="Basic and acidic residues" evidence="5">
    <location>
        <begin position="134"/>
        <end position="143"/>
    </location>
</feature>
<feature type="transmembrane region" description="Helical" evidence="6">
    <location>
        <begin position="483"/>
        <end position="504"/>
    </location>
</feature>
<feature type="transmembrane region" description="Helical" evidence="6">
    <location>
        <begin position="307"/>
        <end position="330"/>
    </location>
</feature>
<dbReference type="InterPro" id="IPR004853">
    <property type="entry name" value="Sugar_P_trans_dom"/>
</dbReference>
<dbReference type="GO" id="GO:0016020">
    <property type="term" value="C:membrane"/>
    <property type="evidence" value="ECO:0007669"/>
    <property type="project" value="UniProtKB-SubCell"/>
</dbReference>
<protein>
    <recommendedName>
        <fullName evidence="7">Sugar phosphate transporter domain-containing protein</fullName>
    </recommendedName>
</protein>
<feature type="transmembrane region" description="Helical" evidence="6">
    <location>
        <begin position="524"/>
        <end position="544"/>
    </location>
</feature>
<reference evidence="8" key="1">
    <citation type="submission" date="2016-03" db="EMBL/GenBank/DDBJ databases">
        <title>Mechanisms controlling the formation of the plant cell surface in tip-growing cells are functionally conserved among land plants.</title>
        <authorList>
            <person name="Honkanen S."/>
            <person name="Jones V.A."/>
            <person name="Morieri G."/>
            <person name="Champion C."/>
            <person name="Hetherington A.J."/>
            <person name="Kelly S."/>
            <person name="Saint-Marcoux D."/>
            <person name="Proust H."/>
            <person name="Prescott H."/>
            <person name="Dolan L."/>
        </authorList>
    </citation>
    <scope>NUCLEOTIDE SEQUENCE [LARGE SCALE GENOMIC DNA]</scope>
    <source>
        <tissue evidence="8">Whole gametophyte</tissue>
    </source>
</reference>
<gene>
    <name evidence="8" type="ORF">AXG93_1390s1060</name>
</gene>
<evidence type="ECO:0000256" key="6">
    <source>
        <dbReference type="SAM" id="Phobius"/>
    </source>
</evidence>
<keyword evidence="3 6" id="KW-1133">Transmembrane helix</keyword>
<evidence type="ECO:0000256" key="5">
    <source>
        <dbReference type="SAM" id="MobiDB-lite"/>
    </source>
</evidence>
<dbReference type="Proteomes" id="UP000077202">
    <property type="component" value="Unassembled WGS sequence"/>
</dbReference>
<feature type="transmembrane region" description="Helical" evidence="6">
    <location>
        <begin position="374"/>
        <end position="395"/>
    </location>
</feature>
<feature type="region of interest" description="Disordered" evidence="5">
    <location>
        <begin position="81"/>
        <end position="196"/>
    </location>
</feature>
<evidence type="ECO:0000313" key="9">
    <source>
        <dbReference type="Proteomes" id="UP000077202"/>
    </source>
</evidence>
<proteinExistence type="predicted"/>
<evidence type="ECO:0000313" key="8">
    <source>
        <dbReference type="EMBL" id="OAE29123.1"/>
    </source>
</evidence>
<keyword evidence="4 6" id="KW-0472">Membrane</keyword>
<feature type="region of interest" description="Disordered" evidence="5">
    <location>
        <begin position="29"/>
        <end position="52"/>
    </location>
</feature>
<evidence type="ECO:0000256" key="1">
    <source>
        <dbReference type="ARBA" id="ARBA00004141"/>
    </source>
</evidence>
<feature type="domain" description="Sugar phosphate transporter" evidence="7">
    <location>
        <begin position="320"/>
        <end position="597"/>
    </location>
</feature>
<dbReference type="PANTHER" id="PTHR11132">
    <property type="entry name" value="SOLUTE CARRIER FAMILY 35"/>
    <property type="match status" value="1"/>
</dbReference>
<organism evidence="8 9">
    <name type="scientific">Marchantia polymorpha subsp. ruderalis</name>
    <dbReference type="NCBI Taxonomy" id="1480154"/>
    <lineage>
        <taxon>Eukaryota</taxon>
        <taxon>Viridiplantae</taxon>
        <taxon>Streptophyta</taxon>
        <taxon>Embryophyta</taxon>
        <taxon>Marchantiophyta</taxon>
        <taxon>Marchantiopsida</taxon>
        <taxon>Marchantiidae</taxon>
        <taxon>Marchantiales</taxon>
        <taxon>Marchantiaceae</taxon>
        <taxon>Marchantia</taxon>
    </lineage>
</organism>
<accession>A0A176W8Y9</accession>
<dbReference type="InterPro" id="IPR050186">
    <property type="entry name" value="TPT_transporter"/>
</dbReference>
<keyword evidence="2 6" id="KW-0812">Transmembrane</keyword>
<feature type="region of interest" description="Disordered" evidence="5">
    <location>
        <begin position="613"/>
        <end position="642"/>
    </location>
</feature>
<evidence type="ECO:0000259" key="7">
    <source>
        <dbReference type="Pfam" id="PF03151"/>
    </source>
</evidence>
<sequence>MLDLRTHCAFAVTELRELLELRNRWESAAPTKKTTGRCPPGSGGGFRGDPGVLRVAKGERDGTAKVLKLSSARPDLGRFAPRTLCLDDRPPDGDGDAGPATHTRGHAASGGLRTGRPSRAEAVEDAEDAVPDDCGARSKDRKSSALATTDGLRGRRRHLLTNPNEVDWDQDCRTDREAQEEGRKQQKQKQKQQQQDDDLIDLLSPALPLARPPACPSLRPPIDGALQLLARPLHEFVKRCCCSGHQLPPPTACFDPASEFLKMMAGGEGQKGKGGGESVELTAGEQQVSNALTRGKDRAMEWLGGQISVFGIAIGYCLSASLLSIINKWAIMVFPFPGSLTALQYATSAGGVWLFGMVRLLEHDRLSLKTMWKFLPAAICYYLSLFTNSELLLHANVDTFIVFRSAVPLFVAIGETVYLKQPWPSLKTWASLGVILAGSVIYVGTDSQFKVETYGWALAYLASMSIDFVYIKHIVMTIGLNTWGLVLYNNLEALLLFPLELLIMGEGMQLKHSSDDHSVDYTSMTVWFPVALSCLFGLSISFFGFSCRKTISATSFTVLGVVNKLLTVVINLVIWEQHASTIGTMGLLICIGGGVLYQQSTVKPKAPPAALAAPKTLDADEESVPLVQSQDVESGGKKASHA</sequence>
<feature type="transmembrane region" description="Helical" evidence="6">
    <location>
        <begin position="342"/>
        <end position="362"/>
    </location>
</feature>
<comment type="subcellular location">
    <subcellularLocation>
        <location evidence="1">Membrane</location>
        <topology evidence="1">Multi-pass membrane protein</topology>
    </subcellularLocation>
</comment>
<dbReference type="Pfam" id="PF03151">
    <property type="entry name" value="TPT"/>
    <property type="match status" value="1"/>
</dbReference>
<evidence type="ECO:0000256" key="2">
    <source>
        <dbReference type="ARBA" id="ARBA00022692"/>
    </source>
</evidence>
<evidence type="ECO:0000256" key="4">
    <source>
        <dbReference type="ARBA" id="ARBA00023136"/>
    </source>
</evidence>
<feature type="transmembrane region" description="Helical" evidence="6">
    <location>
        <begin position="556"/>
        <end position="575"/>
    </location>
</feature>
<dbReference type="AlphaFoldDB" id="A0A176W8Y9"/>
<feature type="transmembrane region" description="Helical" evidence="6">
    <location>
        <begin position="454"/>
        <end position="471"/>
    </location>
</feature>